<dbReference type="EMBL" id="CP111024">
    <property type="protein sequence ID" value="WAR23852.1"/>
    <property type="molecule type" value="Genomic_DNA"/>
</dbReference>
<gene>
    <name evidence="1" type="ORF">MAR_037521</name>
</gene>
<reference evidence="1" key="1">
    <citation type="submission" date="2022-11" db="EMBL/GenBank/DDBJ databases">
        <title>Centuries of genome instability and evolution in soft-shell clam transmissible cancer (bioRxiv).</title>
        <authorList>
            <person name="Hart S.F.M."/>
            <person name="Yonemitsu M.A."/>
            <person name="Giersch R.M."/>
            <person name="Beal B.F."/>
            <person name="Arriagada G."/>
            <person name="Davis B.W."/>
            <person name="Ostrander E.A."/>
            <person name="Goff S.P."/>
            <person name="Metzger M.J."/>
        </authorList>
    </citation>
    <scope>NUCLEOTIDE SEQUENCE</scope>
    <source>
        <strain evidence="1">MELC-2E11</strain>
        <tissue evidence="1">Siphon/mantle</tissue>
    </source>
</reference>
<organism evidence="1 2">
    <name type="scientific">Mya arenaria</name>
    <name type="common">Soft-shell clam</name>
    <dbReference type="NCBI Taxonomy" id="6604"/>
    <lineage>
        <taxon>Eukaryota</taxon>
        <taxon>Metazoa</taxon>
        <taxon>Spiralia</taxon>
        <taxon>Lophotrochozoa</taxon>
        <taxon>Mollusca</taxon>
        <taxon>Bivalvia</taxon>
        <taxon>Autobranchia</taxon>
        <taxon>Heteroconchia</taxon>
        <taxon>Euheterodonta</taxon>
        <taxon>Imparidentia</taxon>
        <taxon>Neoheterodontei</taxon>
        <taxon>Myida</taxon>
        <taxon>Myoidea</taxon>
        <taxon>Myidae</taxon>
        <taxon>Mya</taxon>
    </lineage>
</organism>
<name>A0ABY7FQI0_MYAAR</name>
<proteinExistence type="predicted"/>
<protein>
    <recommendedName>
        <fullName evidence="3">C2H2-type domain-containing protein</fullName>
    </recommendedName>
</protein>
<evidence type="ECO:0008006" key="3">
    <source>
        <dbReference type="Google" id="ProtNLM"/>
    </source>
</evidence>
<evidence type="ECO:0000313" key="1">
    <source>
        <dbReference type="EMBL" id="WAR23852.1"/>
    </source>
</evidence>
<accession>A0ABY7FQI0</accession>
<evidence type="ECO:0000313" key="2">
    <source>
        <dbReference type="Proteomes" id="UP001164746"/>
    </source>
</evidence>
<dbReference type="Proteomes" id="UP001164746">
    <property type="component" value="Chromosome 13"/>
</dbReference>
<keyword evidence="2" id="KW-1185">Reference proteome</keyword>
<sequence length="224" mass="26756">MFARSDSTLRYYTTCHDGLNSSRCELCDKSYDGLLPVEKHFELFHPDRICRAEEEPICFSRYDYDRKMMKDMLIMEEKIQKLELALYKHSSVIQEHQRTIEKGSSYVSYTRWGRNDCPETSQLVYRDNILKTVCNTSGYSCRDRCNRFYYDIWAYHHSYTNIVMLIKIRFIFCIYVYQYDIDIGSIINNKKSLIRDNMFATNKQKTIIIIISYNAYRLLALQAT</sequence>